<evidence type="ECO:0000256" key="4">
    <source>
        <dbReference type="ARBA" id="ARBA00040453"/>
    </source>
</evidence>
<dbReference type="InterPro" id="IPR001680">
    <property type="entry name" value="WD40_rpt"/>
</dbReference>
<dbReference type="Pfam" id="PF18474">
    <property type="entry name" value="DUF5614"/>
    <property type="match status" value="1"/>
</dbReference>
<dbReference type="Pfam" id="PF07000">
    <property type="entry name" value="DUF1308"/>
    <property type="match status" value="1"/>
</dbReference>
<dbReference type="STRING" id="103827.A0A158RB36"/>
<evidence type="ECO:0000313" key="12">
    <source>
        <dbReference type="WBParaSite" id="TCLT_0000181701-mRNA-1"/>
    </source>
</evidence>
<dbReference type="PANTHER" id="PTHR22842:SF3">
    <property type="entry name" value="WD REPEAT DOMAIN-CONTAINING PROTEIN 83"/>
    <property type="match status" value="1"/>
</dbReference>
<comment type="similarity">
    <text evidence="3">Belongs to the WD repeat MORG1 family.</text>
</comment>
<feature type="domain" description="DUF1308" evidence="7">
    <location>
        <begin position="206"/>
        <end position="293"/>
    </location>
</feature>
<evidence type="ECO:0000259" key="8">
    <source>
        <dbReference type="Pfam" id="PF12894"/>
    </source>
</evidence>
<dbReference type="OrthoDB" id="71437at2759"/>
<organism evidence="12">
    <name type="scientific">Thelazia callipaeda</name>
    <name type="common">Oriental eyeworm</name>
    <name type="synonym">Parasitic nematode</name>
    <dbReference type="NCBI Taxonomy" id="103827"/>
    <lineage>
        <taxon>Eukaryota</taxon>
        <taxon>Metazoa</taxon>
        <taxon>Ecdysozoa</taxon>
        <taxon>Nematoda</taxon>
        <taxon>Chromadorea</taxon>
        <taxon>Rhabditida</taxon>
        <taxon>Spirurina</taxon>
        <taxon>Spiruromorpha</taxon>
        <taxon>Thelazioidea</taxon>
        <taxon>Thelaziidae</taxon>
        <taxon>Thelazia</taxon>
    </lineage>
</organism>
<dbReference type="PROSITE" id="PS50082">
    <property type="entry name" value="WD_REPEATS_2"/>
    <property type="match status" value="2"/>
</dbReference>
<keyword evidence="6" id="KW-0853">WD repeat</keyword>
<proteinExistence type="inferred from homology"/>
<dbReference type="InterPro" id="IPR036322">
    <property type="entry name" value="WD40_repeat_dom_sf"/>
</dbReference>
<dbReference type="AlphaFoldDB" id="A0A158RB36"/>
<dbReference type="InterPro" id="IPR010733">
    <property type="entry name" value="DUF1308"/>
</dbReference>
<protein>
    <recommendedName>
        <fullName evidence="4">WD repeat domain-containing protein 83</fullName>
    </recommendedName>
    <alternativeName>
        <fullName evidence="5">Mitogen-activated protein kinase organizer 1</fullName>
    </alternativeName>
</protein>
<evidence type="ECO:0000259" key="7">
    <source>
        <dbReference type="Pfam" id="PF07000"/>
    </source>
</evidence>
<dbReference type="OMA" id="SPEMETM"/>
<dbReference type="Proteomes" id="UP000276776">
    <property type="component" value="Unassembled WGS sequence"/>
</dbReference>
<reference evidence="10 11" key="2">
    <citation type="submission" date="2018-11" db="EMBL/GenBank/DDBJ databases">
        <authorList>
            <consortium name="Pathogen Informatics"/>
        </authorList>
    </citation>
    <scope>NUCLEOTIDE SEQUENCE [LARGE SCALE GENOMIC DNA]</scope>
</reference>
<evidence type="ECO:0000313" key="11">
    <source>
        <dbReference type="Proteomes" id="UP000276776"/>
    </source>
</evidence>
<evidence type="ECO:0000259" key="9">
    <source>
        <dbReference type="Pfam" id="PF18474"/>
    </source>
</evidence>
<dbReference type="CDD" id="cd00200">
    <property type="entry name" value="WD40"/>
    <property type="match status" value="1"/>
</dbReference>
<accession>A0A158RB36</accession>
<evidence type="ECO:0000256" key="6">
    <source>
        <dbReference type="PROSITE-ProRule" id="PRU00221"/>
    </source>
</evidence>
<dbReference type="GO" id="GO:0071013">
    <property type="term" value="C:catalytic step 2 spliceosome"/>
    <property type="evidence" value="ECO:0007669"/>
    <property type="project" value="TreeGrafter"/>
</dbReference>
<dbReference type="GO" id="GO:0000398">
    <property type="term" value="P:mRNA splicing, via spliceosome"/>
    <property type="evidence" value="ECO:0007669"/>
    <property type="project" value="TreeGrafter"/>
</dbReference>
<dbReference type="GO" id="GO:0005737">
    <property type="term" value="C:cytoplasm"/>
    <property type="evidence" value="ECO:0007669"/>
    <property type="project" value="UniProtKB-SubCell"/>
</dbReference>
<gene>
    <name evidence="10" type="ORF">TCLT_LOCUS1818</name>
</gene>
<dbReference type="Pfam" id="PF12894">
    <property type="entry name" value="ANAPC4_WD40"/>
    <property type="match status" value="1"/>
</dbReference>
<feature type="repeat" description="WD" evidence="6">
    <location>
        <begin position="337"/>
        <end position="378"/>
    </location>
</feature>
<dbReference type="InterPro" id="IPR015943">
    <property type="entry name" value="WD40/YVTN_repeat-like_dom_sf"/>
</dbReference>
<evidence type="ECO:0000256" key="1">
    <source>
        <dbReference type="ARBA" id="ARBA00004496"/>
    </source>
</evidence>
<keyword evidence="11" id="KW-1185">Reference proteome</keyword>
<dbReference type="Gene3D" id="2.130.10.10">
    <property type="entry name" value="YVTN repeat-like/Quinoprotein amine dehydrogenase"/>
    <property type="match status" value="1"/>
</dbReference>
<feature type="repeat" description="WD" evidence="6">
    <location>
        <begin position="421"/>
        <end position="462"/>
    </location>
</feature>
<reference evidence="12" key="1">
    <citation type="submission" date="2016-04" db="UniProtKB">
        <authorList>
            <consortium name="WormBaseParasite"/>
        </authorList>
    </citation>
    <scope>IDENTIFICATION</scope>
</reference>
<dbReference type="SUPFAM" id="SSF50978">
    <property type="entry name" value="WD40 repeat-like"/>
    <property type="match status" value="1"/>
</dbReference>
<dbReference type="PANTHER" id="PTHR22842">
    <property type="entry name" value="WD40 REPEAT PROTEIN"/>
    <property type="match status" value="1"/>
</dbReference>
<feature type="domain" description="Anaphase-promoting complex subunit 4-like WD40" evidence="8">
    <location>
        <begin position="505"/>
        <end position="547"/>
    </location>
</feature>
<dbReference type="InterPro" id="IPR041076">
    <property type="entry name" value="DUF5614"/>
</dbReference>
<comment type="subcellular location">
    <subcellularLocation>
        <location evidence="1">Cytoplasm</location>
    </subcellularLocation>
</comment>
<feature type="domain" description="DUF5614" evidence="9">
    <location>
        <begin position="83"/>
        <end position="165"/>
    </location>
</feature>
<name>A0A158RB36_THECL</name>
<dbReference type="InterPro" id="IPR051980">
    <property type="entry name" value="WD_repeat_MORG1"/>
</dbReference>
<dbReference type="EMBL" id="UYYF01000277">
    <property type="protein sequence ID" value="VDM97456.1"/>
    <property type="molecule type" value="Genomic_DNA"/>
</dbReference>
<evidence type="ECO:0000256" key="5">
    <source>
        <dbReference type="ARBA" id="ARBA00042222"/>
    </source>
</evidence>
<sequence length="628" mass="69131">MDPMQILETKIYDVGLLLHEADVSLQSVEGVEKLKRKLQVEMELLLNLKDKPISVMKRNLVASNLVHFRGLLDVARKNIKREVDLVVDDGAAWVKVISKNVRSLAMDFVGASASSSRSITEQALDYVEMARNHPYFFKVPKIIFEFVNGVPDLLRRKLVSFGINVDINGLVKLPADFDLSDGDTCGNCSPCFLENSSPEMETMNAVNLDISSVFVLISSLTHGSGANLTYSSRLLNAQATLEREKPALPFLLKVIDGKRLLICQSAYNAVESILSTVAGPEEKKRAKALFAKIIFGSGDYYKAVTVTANRHFVHAAANQGIHFAAIIHESRALSEKKQIEQGAVRAVRFNVDGNYCLSCGTDKSIKLWNPYKGTFLKTYTGTGWEVLDVQGSSDNSMILSGGRDKQLTIFDVETGKITRRWKGHNGQINAVAFSEESTVAISGCQDGVVRCFDVRDKNAPIQNIDEATDAVLTVDVNSHEIASGSADGSIRIYNVRDGKMVDDFLGGSVTSLHFSNDGQCLLVSTKDGFIRLLDKINGQLLAEYTSHVNSEYRVESSFLATDAHVVSGSEDSYLYIWSLIDMKVLHKLPHPNSIVHSVSVHPKKPSLLSASTTNIFLWGLSEEDDDET</sequence>
<dbReference type="WBParaSite" id="TCLT_0000181701-mRNA-1">
    <property type="protein sequence ID" value="TCLT_0000181701-mRNA-1"/>
    <property type="gene ID" value="TCLT_0000181701"/>
</dbReference>
<evidence type="ECO:0000256" key="3">
    <source>
        <dbReference type="ARBA" id="ARBA00038145"/>
    </source>
</evidence>
<dbReference type="InterPro" id="IPR024977">
    <property type="entry name" value="Apc4-like_WD40_dom"/>
</dbReference>
<dbReference type="SMART" id="SM00320">
    <property type="entry name" value="WD40"/>
    <property type="match status" value="7"/>
</dbReference>
<evidence type="ECO:0000313" key="10">
    <source>
        <dbReference type="EMBL" id="VDM97456.1"/>
    </source>
</evidence>
<evidence type="ECO:0000256" key="2">
    <source>
        <dbReference type="ARBA" id="ARBA00022490"/>
    </source>
</evidence>
<keyword evidence="2" id="KW-0963">Cytoplasm</keyword>
<dbReference type="Pfam" id="PF00400">
    <property type="entry name" value="WD40"/>
    <property type="match status" value="4"/>
</dbReference>